<feature type="compositionally biased region" description="Pro residues" evidence="1">
    <location>
        <begin position="355"/>
        <end position="370"/>
    </location>
</feature>
<dbReference type="EMBL" id="CDMZ01000475">
    <property type="protein sequence ID" value="CEM15113.1"/>
    <property type="molecule type" value="Genomic_DNA"/>
</dbReference>
<name>A0A0G4FMV9_9ALVE</name>
<accession>A0A0G4FMV9</accession>
<feature type="compositionally biased region" description="Low complexity" evidence="1">
    <location>
        <begin position="344"/>
        <end position="354"/>
    </location>
</feature>
<reference evidence="2" key="1">
    <citation type="submission" date="2014-11" db="EMBL/GenBank/DDBJ databases">
        <authorList>
            <person name="Otto D Thomas"/>
            <person name="Naeem Raeece"/>
        </authorList>
    </citation>
    <scope>NUCLEOTIDE SEQUENCE</scope>
</reference>
<evidence type="ECO:0000313" key="2">
    <source>
        <dbReference type="EMBL" id="CEM15113.1"/>
    </source>
</evidence>
<dbReference type="VEuPathDB" id="CryptoDB:Cvel_17718"/>
<sequence length="449" mass="48285">MATELPSGTVKVMLIGVELDHPGRRAMEALKRAGGDMVTFKDARNLQEVESCFTDIAVSIKRTVIPMPAQTPSDPSEIPFDPSAPIQKKSRVRYEGTASLAGGRVSYGDIGVVQKRFANNKFQVTFCGRTGVPTCHLNIAASDLAPDADAEKVRTGSLVRVKKSRVATPSFGVGAYREGMVGYVVRQDENDGESLCEFGLGKLWKGTLTDLELVEPDTNTSRPLQVGDAVQAINASFGCGPVNMYDLGYICERKLDGNLRANFPGKNKWTGRPTDFVLDTVATQIGPQTRVRIRNGVKNLPGGPPRGSVGVVKNIMYDASKVTVDYGGREFTCRLADLEPVGGTNQATPTNTPRTTPPSSRPQSSTPPTPRASREASASSSSSPFSVGDIVETHGTSKAIYNNRTGRIEGKDTSSGRFLVVFIDDKSTLPPRGLFNAENLKRVEADIVD</sequence>
<protein>
    <submittedName>
        <fullName evidence="2">Uncharacterized protein</fullName>
    </submittedName>
</protein>
<proteinExistence type="predicted"/>
<organism evidence="2">
    <name type="scientific">Chromera velia CCMP2878</name>
    <dbReference type="NCBI Taxonomy" id="1169474"/>
    <lineage>
        <taxon>Eukaryota</taxon>
        <taxon>Sar</taxon>
        <taxon>Alveolata</taxon>
        <taxon>Colpodellida</taxon>
        <taxon>Chromeraceae</taxon>
        <taxon>Chromera</taxon>
    </lineage>
</organism>
<evidence type="ECO:0000256" key="1">
    <source>
        <dbReference type="SAM" id="MobiDB-lite"/>
    </source>
</evidence>
<feature type="region of interest" description="Disordered" evidence="1">
    <location>
        <begin position="337"/>
        <end position="389"/>
    </location>
</feature>
<feature type="compositionally biased region" description="Low complexity" evidence="1">
    <location>
        <begin position="375"/>
        <end position="386"/>
    </location>
</feature>
<dbReference type="AlphaFoldDB" id="A0A0G4FMV9"/>
<gene>
    <name evidence="2" type="ORF">Cvel_17718</name>
</gene>